<dbReference type="GO" id="GO:0004190">
    <property type="term" value="F:aspartic-type endopeptidase activity"/>
    <property type="evidence" value="ECO:0007669"/>
    <property type="project" value="InterPro"/>
</dbReference>
<dbReference type="PROSITE" id="PS51767">
    <property type="entry name" value="PEPTIDASE_A1"/>
    <property type="match status" value="1"/>
</dbReference>
<evidence type="ECO:0000259" key="4">
    <source>
        <dbReference type="PROSITE" id="PS51767"/>
    </source>
</evidence>
<protein>
    <submittedName>
        <fullName evidence="7">Peptidase A1 domain-containing protein</fullName>
    </submittedName>
</protein>
<accession>A0A0N4WPG6</accession>
<feature type="disulfide bond" evidence="2">
    <location>
        <begin position="42"/>
        <end position="49"/>
    </location>
</feature>
<dbReference type="Gene3D" id="2.40.70.10">
    <property type="entry name" value="Acid Proteases"/>
    <property type="match status" value="1"/>
</dbReference>
<dbReference type="GO" id="GO:0005764">
    <property type="term" value="C:lysosome"/>
    <property type="evidence" value="ECO:0007669"/>
    <property type="project" value="TreeGrafter"/>
</dbReference>
<keyword evidence="3" id="KW-0472">Membrane</keyword>
<keyword evidence="3" id="KW-1133">Transmembrane helix</keyword>
<reference evidence="7" key="1">
    <citation type="submission" date="2017-02" db="UniProtKB">
        <authorList>
            <consortium name="WormBaseParasite"/>
        </authorList>
    </citation>
    <scope>IDENTIFICATION</scope>
</reference>
<name>A0A0N4WPG6_HAEPC</name>
<evidence type="ECO:0000313" key="7">
    <source>
        <dbReference type="WBParaSite" id="HPLM_0001326601-mRNA-1"/>
    </source>
</evidence>
<dbReference type="PANTHER" id="PTHR47966:SF40">
    <property type="entry name" value="ASPARTIC PROTEASE 3"/>
    <property type="match status" value="1"/>
</dbReference>
<dbReference type="PANTHER" id="PTHR47966">
    <property type="entry name" value="BETA-SITE APP-CLEAVING ENZYME, ISOFORM A-RELATED"/>
    <property type="match status" value="1"/>
</dbReference>
<keyword evidence="6" id="KW-1185">Reference proteome</keyword>
<organism evidence="7">
    <name type="scientific">Haemonchus placei</name>
    <name type="common">Barber's pole worm</name>
    <dbReference type="NCBI Taxonomy" id="6290"/>
    <lineage>
        <taxon>Eukaryota</taxon>
        <taxon>Metazoa</taxon>
        <taxon>Ecdysozoa</taxon>
        <taxon>Nematoda</taxon>
        <taxon>Chromadorea</taxon>
        <taxon>Rhabditida</taxon>
        <taxon>Rhabditina</taxon>
        <taxon>Rhabditomorpha</taxon>
        <taxon>Strongyloidea</taxon>
        <taxon>Trichostrongylidae</taxon>
        <taxon>Haemonchus</taxon>
    </lineage>
</organism>
<dbReference type="InterPro" id="IPR001461">
    <property type="entry name" value="Aspartic_peptidase_A1"/>
</dbReference>
<evidence type="ECO:0000256" key="3">
    <source>
        <dbReference type="SAM" id="Phobius"/>
    </source>
</evidence>
<dbReference type="AlphaFoldDB" id="A0A0N4WPG6"/>
<dbReference type="STRING" id="6290.A0A0N4WPG6"/>
<evidence type="ECO:0000313" key="6">
    <source>
        <dbReference type="Proteomes" id="UP000268014"/>
    </source>
</evidence>
<comment type="similarity">
    <text evidence="1">Belongs to the peptidase A1 family.</text>
</comment>
<evidence type="ECO:0000313" key="5">
    <source>
        <dbReference type="EMBL" id="VDO48345.1"/>
    </source>
</evidence>
<keyword evidence="3" id="KW-0812">Transmembrane</keyword>
<evidence type="ECO:0000256" key="1">
    <source>
        <dbReference type="ARBA" id="ARBA00007447"/>
    </source>
</evidence>
<reference evidence="5 6" key="2">
    <citation type="submission" date="2018-11" db="EMBL/GenBank/DDBJ databases">
        <authorList>
            <consortium name="Pathogen Informatics"/>
        </authorList>
    </citation>
    <scope>NUCLEOTIDE SEQUENCE [LARGE SCALE GENOMIC DNA]</scope>
    <source>
        <strain evidence="5 6">MHpl1</strain>
    </source>
</reference>
<feature type="transmembrane region" description="Helical" evidence="3">
    <location>
        <begin position="55"/>
        <end position="75"/>
    </location>
</feature>
<dbReference type="InterPro" id="IPR021109">
    <property type="entry name" value="Peptidase_aspartic_dom_sf"/>
</dbReference>
<feature type="domain" description="Peptidase A1" evidence="4">
    <location>
        <begin position="11"/>
        <end position="161"/>
    </location>
</feature>
<dbReference type="InterPro" id="IPR033121">
    <property type="entry name" value="PEPTIDASE_A1"/>
</dbReference>
<dbReference type="EMBL" id="UZAF01018138">
    <property type="protein sequence ID" value="VDO48345.1"/>
    <property type="molecule type" value="Genomic_DNA"/>
</dbReference>
<gene>
    <name evidence="5" type="ORF">HPLM_LOCUS13258</name>
</gene>
<dbReference type="GO" id="GO:0006508">
    <property type="term" value="P:proteolysis"/>
    <property type="evidence" value="ECO:0007669"/>
    <property type="project" value="InterPro"/>
</dbReference>
<dbReference type="Proteomes" id="UP000268014">
    <property type="component" value="Unassembled WGS sequence"/>
</dbReference>
<dbReference type="OrthoDB" id="771136at2759"/>
<keyword evidence="2" id="KW-1015">Disulfide bond</keyword>
<dbReference type="Pfam" id="PF00026">
    <property type="entry name" value="Asp"/>
    <property type="match status" value="1"/>
</dbReference>
<sequence>MIKEFSIKAAYYGNIYIGTPPQQFLVHFDTTFANLWVPCNGCYYYKDFCKKHRKVIYVISVKSYLFSVFHLWSIFGLCFQFEWYLSETCKITGEPFGFQSGSGAVVGDLDNDIVCVSPSFPPYQARNNYISLVWMWLRKVLHQQNSRIWLRPGSNRQLCSK</sequence>
<dbReference type="SUPFAM" id="SSF50630">
    <property type="entry name" value="Acid proteases"/>
    <property type="match status" value="1"/>
</dbReference>
<dbReference type="WBParaSite" id="HPLM_0001326601-mRNA-1">
    <property type="protein sequence ID" value="HPLM_0001326601-mRNA-1"/>
    <property type="gene ID" value="HPLM_0001326601"/>
</dbReference>
<evidence type="ECO:0000256" key="2">
    <source>
        <dbReference type="PIRSR" id="PIRSR601461-2"/>
    </source>
</evidence>
<proteinExistence type="inferred from homology"/>